<comment type="caution">
    <text evidence="2">The sequence shown here is derived from an EMBL/GenBank/DDBJ whole genome shotgun (WGS) entry which is preliminary data.</text>
</comment>
<feature type="region of interest" description="Disordered" evidence="1">
    <location>
        <begin position="144"/>
        <end position="183"/>
    </location>
</feature>
<organism evidence="2">
    <name type="scientific">Salvia splendens</name>
    <name type="common">Scarlet sage</name>
    <dbReference type="NCBI Taxonomy" id="180675"/>
    <lineage>
        <taxon>Eukaryota</taxon>
        <taxon>Viridiplantae</taxon>
        <taxon>Streptophyta</taxon>
        <taxon>Embryophyta</taxon>
        <taxon>Tracheophyta</taxon>
        <taxon>Spermatophyta</taxon>
        <taxon>Magnoliopsida</taxon>
        <taxon>eudicotyledons</taxon>
        <taxon>Gunneridae</taxon>
        <taxon>Pentapetalae</taxon>
        <taxon>asterids</taxon>
        <taxon>lamiids</taxon>
        <taxon>Lamiales</taxon>
        <taxon>Lamiaceae</taxon>
        <taxon>Nepetoideae</taxon>
        <taxon>Mentheae</taxon>
        <taxon>Salviinae</taxon>
        <taxon>Salvia</taxon>
        <taxon>Salvia subgen. Calosphace</taxon>
        <taxon>core Calosphace</taxon>
    </lineage>
</organism>
<evidence type="ECO:0000313" key="2">
    <source>
        <dbReference type="EMBL" id="KAG6405665.1"/>
    </source>
</evidence>
<protein>
    <submittedName>
        <fullName evidence="2">Uncharacterized protein</fullName>
    </submittedName>
</protein>
<reference evidence="2" key="1">
    <citation type="submission" date="2018-01" db="EMBL/GenBank/DDBJ databases">
        <authorList>
            <person name="Mao J.F."/>
        </authorList>
    </citation>
    <scope>NUCLEOTIDE SEQUENCE</scope>
    <source>
        <strain evidence="2">Huo1</strain>
        <tissue evidence="2">Leaf</tissue>
    </source>
</reference>
<name>A0A8X8X4J5_SALSN</name>
<accession>A0A8X8X4J5</accession>
<keyword evidence="3" id="KW-1185">Reference proteome</keyword>
<feature type="region of interest" description="Disordered" evidence="1">
    <location>
        <begin position="1"/>
        <end position="22"/>
    </location>
</feature>
<evidence type="ECO:0000256" key="1">
    <source>
        <dbReference type="SAM" id="MobiDB-lite"/>
    </source>
</evidence>
<reference evidence="2" key="2">
    <citation type="submission" date="2020-08" db="EMBL/GenBank/DDBJ databases">
        <title>Plant Genome Project.</title>
        <authorList>
            <person name="Zhang R.-G."/>
        </authorList>
    </citation>
    <scope>NUCLEOTIDE SEQUENCE</scope>
    <source>
        <strain evidence="2">Huo1</strain>
        <tissue evidence="2">Leaf</tissue>
    </source>
</reference>
<proteinExistence type="predicted"/>
<feature type="compositionally biased region" description="Basic and acidic residues" evidence="1">
    <location>
        <begin position="160"/>
        <end position="173"/>
    </location>
</feature>
<sequence>MPKRGRPLSQASEAAGVEPLHTDARVDFAPVVDQPEVEEHHAGSVKPDQVADVAVCDVPSEVYTSDPASGMAVAADLRGKATVSCSVGASVQEARGVKEGGNEVVTRTKAKSVKVNKDMPCSDGGVKGKAENIALLTKEMAVKHGQGKQPAMSKVAVPGKGKEKVNKPKEAMRSEAANVETAR</sequence>
<dbReference type="Proteomes" id="UP000298416">
    <property type="component" value="Unassembled WGS sequence"/>
</dbReference>
<evidence type="ECO:0000313" key="3">
    <source>
        <dbReference type="Proteomes" id="UP000298416"/>
    </source>
</evidence>
<dbReference type="EMBL" id="PNBA02000012">
    <property type="protein sequence ID" value="KAG6405665.1"/>
    <property type="molecule type" value="Genomic_DNA"/>
</dbReference>
<gene>
    <name evidence="2" type="ORF">SASPL_133257</name>
</gene>
<dbReference type="AlphaFoldDB" id="A0A8X8X4J5"/>